<comment type="similarity">
    <text evidence="9">Belongs to the dethiobiotin synthetase family.</text>
</comment>
<keyword evidence="6 9" id="KW-0067">ATP-binding</keyword>
<dbReference type="EC" id="6.3.3.3" evidence="9"/>
<dbReference type="SUPFAM" id="SSF52540">
    <property type="entry name" value="P-loop containing nucleoside triphosphate hydrolases"/>
    <property type="match status" value="1"/>
</dbReference>
<dbReference type="eggNOG" id="COG0132">
    <property type="taxonomic scope" value="Bacteria"/>
</dbReference>
<organism evidence="10 11">
    <name type="scientific">Microscilla marina ATCC 23134</name>
    <dbReference type="NCBI Taxonomy" id="313606"/>
    <lineage>
        <taxon>Bacteria</taxon>
        <taxon>Pseudomonadati</taxon>
        <taxon>Bacteroidota</taxon>
        <taxon>Cytophagia</taxon>
        <taxon>Cytophagales</taxon>
        <taxon>Microscillaceae</taxon>
        <taxon>Microscilla</taxon>
    </lineage>
</organism>
<comment type="caution">
    <text evidence="10">The sequence shown here is derived from an EMBL/GenBank/DDBJ whole genome shotgun (WGS) entry which is preliminary data.</text>
</comment>
<comment type="catalytic activity">
    <reaction evidence="8">
        <text>(7R,8S)-8-amino-7-(carboxyamino)nonanoate + ATP = (4R,5S)-dethiobiotin + ADP + phosphate + H(+)</text>
        <dbReference type="Rhea" id="RHEA:63684"/>
        <dbReference type="ChEBI" id="CHEBI:15378"/>
        <dbReference type="ChEBI" id="CHEBI:30616"/>
        <dbReference type="ChEBI" id="CHEBI:43474"/>
        <dbReference type="ChEBI" id="CHEBI:149470"/>
        <dbReference type="ChEBI" id="CHEBI:149473"/>
        <dbReference type="ChEBI" id="CHEBI:456216"/>
    </reaction>
</comment>
<feature type="binding site" evidence="9">
    <location>
        <position position="100"/>
    </location>
    <ligand>
        <name>Mg(2+)</name>
        <dbReference type="ChEBI" id="CHEBI:18420"/>
    </ligand>
</feature>
<evidence type="ECO:0000256" key="6">
    <source>
        <dbReference type="ARBA" id="ARBA00022840"/>
    </source>
</evidence>
<dbReference type="AlphaFoldDB" id="A1ZYA8"/>
<dbReference type="NCBIfam" id="TIGR00347">
    <property type="entry name" value="bioD"/>
    <property type="match status" value="1"/>
</dbReference>
<dbReference type="UniPathway" id="UPA00078">
    <property type="reaction ID" value="UER00161"/>
</dbReference>
<comment type="cofactor">
    <cofactor evidence="9">
        <name>Mg(2+)</name>
        <dbReference type="ChEBI" id="CHEBI:18420"/>
    </cofactor>
</comment>
<feature type="binding site" evidence="9">
    <location>
        <begin position="184"/>
        <end position="186"/>
    </location>
    <ligand>
        <name>ATP</name>
        <dbReference type="ChEBI" id="CHEBI:30616"/>
    </ligand>
</feature>
<dbReference type="GO" id="GO:0005524">
    <property type="term" value="F:ATP binding"/>
    <property type="evidence" value="ECO:0007669"/>
    <property type="project" value="UniProtKB-UniRule"/>
</dbReference>
<dbReference type="GO" id="GO:0005829">
    <property type="term" value="C:cytosol"/>
    <property type="evidence" value="ECO:0007669"/>
    <property type="project" value="TreeGrafter"/>
</dbReference>
<feature type="binding site" evidence="9">
    <location>
        <begin position="100"/>
        <end position="103"/>
    </location>
    <ligand>
        <name>ATP</name>
        <dbReference type="ChEBI" id="CHEBI:30616"/>
    </ligand>
</feature>
<evidence type="ECO:0000313" key="11">
    <source>
        <dbReference type="Proteomes" id="UP000004095"/>
    </source>
</evidence>
<dbReference type="Gene3D" id="3.40.50.300">
    <property type="entry name" value="P-loop containing nucleotide triphosphate hydrolases"/>
    <property type="match status" value="1"/>
</dbReference>
<evidence type="ECO:0000256" key="8">
    <source>
        <dbReference type="ARBA" id="ARBA00047386"/>
    </source>
</evidence>
<proteinExistence type="inferred from homology"/>
<evidence type="ECO:0000256" key="1">
    <source>
        <dbReference type="ARBA" id="ARBA00022490"/>
    </source>
</evidence>
<keyword evidence="1 9" id="KW-0963">Cytoplasm</keyword>
<dbReference type="GO" id="GO:0000287">
    <property type="term" value="F:magnesium ion binding"/>
    <property type="evidence" value="ECO:0007669"/>
    <property type="project" value="UniProtKB-UniRule"/>
</dbReference>
<dbReference type="EMBL" id="AAWS01000064">
    <property type="protein sequence ID" value="EAY24674.1"/>
    <property type="molecule type" value="Genomic_DNA"/>
</dbReference>
<comment type="caution">
    <text evidence="9">Lacks conserved residue(s) required for the propagation of feature annotation.</text>
</comment>
<reference evidence="10 11" key="1">
    <citation type="submission" date="2007-01" db="EMBL/GenBank/DDBJ databases">
        <authorList>
            <person name="Haygood M."/>
            <person name="Podell S."/>
            <person name="Anderson C."/>
            <person name="Hopkinson B."/>
            <person name="Roe K."/>
            <person name="Barbeau K."/>
            <person name="Gaasterland T."/>
            <person name="Ferriera S."/>
            <person name="Johnson J."/>
            <person name="Kravitz S."/>
            <person name="Beeson K."/>
            <person name="Sutton G."/>
            <person name="Rogers Y.-H."/>
            <person name="Friedman R."/>
            <person name="Frazier M."/>
            <person name="Venter J.C."/>
        </authorList>
    </citation>
    <scope>NUCLEOTIDE SEQUENCE [LARGE SCALE GENOMIC DNA]</scope>
    <source>
        <strain evidence="10 11">ATCC 23134</strain>
    </source>
</reference>
<feature type="active site" evidence="9">
    <location>
        <position position="33"/>
    </location>
</feature>
<keyword evidence="4 9" id="KW-0547">Nucleotide-binding</keyword>
<accession>A1ZYA8</accession>
<dbReference type="GO" id="GO:0009102">
    <property type="term" value="P:biotin biosynthetic process"/>
    <property type="evidence" value="ECO:0007669"/>
    <property type="project" value="UniProtKB-UniRule"/>
</dbReference>
<dbReference type="Pfam" id="PF13500">
    <property type="entry name" value="AAA_26"/>
    <property type="match status" value="1"/>
</dbReference>
<feature type="binding site" evidence="9">
    <location>
        <begin position="13"/>
        <end position="18"/>
    </location>
    <ligand>
        <name>ATP</name>
        <dbReference type="ChEBI" id="CHEBI:30616"/>
    </ligand>
</feature>
<evidence type="ECO:0000256" key="9">
    <source>
        <dbReference type="HAMAP-Rule" id="MF_00336"/>
    </source>
</evidence>
<evidence type="ECO:0000256" key="4">
    <source>
        <dbReference type="ARBA" id="ARBA00022741"/>
    </source>
</evidence>
<dbReference type="OrthoDB" id="9802097at2"/>
<evidence type="ECO:0000256" key="3">
    <source>
        <dbReference type="ARBA" id="ARBA00022723"/>
    </source>
</evidence>
<dbReference type="RefSeq" id="WP_002704417.1">
    <property type="nucleotide sequence ID" value="NZ_AAWS01000064.1"/>
</dbReference>
<comment type="subunit">
    <text evidence="9">Homodimer.</text>
</comment>
<keyword evidence="5 9" id="KW-0093">Biotin biosynthesis</keyword>
<keyword evidence="3 9" id="KW-0479">Metal-binding</keyword>
<evidence type="ECO:0000256" key="2">
    <source>
        <dbReference type="ARBA" id="ARBA00022598"/>
    </source>
</evidence>
<dbReference type="PANTHER" id="PTHR43210:SF2">
    <property type="entry name" value="ATP-DEPENDENT DETHIOBIOTIN SYNTHETASE BIOD 2"/>
    <property type="match status" value="1"/>
</dbReference>
<name>A1ZYA8_MICM2</name>
<feature type="binding site" evidence="9">
    <location>
        <position position="44"/>
    </location>
    <ligand>
        <name>ATP</name>
        <dbReference type="ChEBI" id="CHEBI:30616"/>
    </ligand>
</feature>
<dbReference type="HAMAP" id="MF_00336">
    <property type="entry name" value="BioD"/>
    <property type="match status" value="1"/>
</dbReference>
<dbReference type="Proteomes" id="UP000004095">
    <property type="component" value="Unassembled WGS sequence"/>
</dbReference>
<feature type="binding site" evidence="9">
    <location>
        <position position="44"/>
    </location>
    <ligand>
        <name>Mg(2+)</name>
        <dbReference type="ChEBI" id="CHEBI:18420"/>
    </ligand>
</feature>
<keyword evidence="2 9" id="KW-0436">Ligase</keyword>
<comment type="function">
    <text evidence="9">Catalyzes a mechanistically unusual reaction, the ATP-dependent insertion of CO2 between the N7 and N8 nitrogen atoms of 7,8-diaminopelargonic acid (DAPA, also called 7,8-diammoniononanoate) to form a ureido ring.</text>
</comment>
<dbReference type="InterPro" id="IPR004472">
    <property type="entry name" value="DTB_synth_BioD"/>
</dbReference>
<dbReference type="PIRSF" id="PIRSF006755">
    <property type="entry name" value="DTB_synth"/>
    <property type="match status" value="1"/>
</dbReference>
<evidence type="ECO:0000313" key="10">
    <source>
        <dbReference type="EMBL" id="EAY24674.1"/>
    </source>
</evidence>
<feature type="binding site" evidence="9">
    <location>
        <position position="37"/>
    </location>
    <ligand>
        <name>substrate</name>
    </ligand>
</feature>
<keyword evidence="7 9" id="KW-0460">Magnesium</keyword>
<keyword evidence="11" id="KW-1185">Reference proteome</keyword>
<evidence type="ECO:0000256" key="7">
    <source>
        <dbReference type="ARBA" id="ARBA00022842"/>
    </source>
</evidence>
<dbReference type="CDD" id="cd03109">
    <property type="entry name" value="DTBS"/>
    <property type="match status" value="1"/>
</dbReference>
<gene>
    <name evidence="9" type="primary">bioD</name>
    <name evidence="10" type="ORF">M23134_00626</name>
</gene>
<evidence type="ECO:0000256" key="5">
    <source>
        <dbReference type="ARBA" id="ARBA00022756"/>
    </source>
</evidence>
<dbReference type="PANTHER" id="PTHR43210">
    <property type="entry name" value="DETHIOBIOTIN SYNTHETASE"/>
    <property type="match status" value="1"/>
</dbReference>
<sequence>MKHQYIIAGIDTEIGKTVVSAIVAEALQADYWKPIQSGELDNSDTHKVEALVSNHNAIFHPEAYRFKKPMSPHAAAAIDEVTIEPNKIQLPDTRNHLVVELAGGLMVPLTHEFLNIHLIKQLGIPVILVSKYYLGSINHTLLSIELLKAHKVDIKGIIFNGESTPSSKEAILAYSQVPCLGEIPWIEGQLTQSVVASLAKLLSF</sequence>
<comment type="pathway">
    <text evidence="9">Cofactor biosynthesis; biotin biosynthesis; biotin from 7,8-diaminononanoate: step 1/2.</text>
</comment>
<dbReference type="InterPro" id="IPR027417">
    <property type="entry name" value="P-loop_NTPase"/>
</dbReference>
<comment type="subcellular location">
    <subcellularLocation>
        <location evidence="9">Cytoplasm</location>
    </subcellularLocation>
</comment>
<feature type="binding site" evidence="9">
    <location>
        <position position="17"/>
    </location>
    <ligand>
        <name>Mg(2+)</name>
        <dbReference type="ChEBI" id="CHEBI:18420"/>
    </ligand>
</feature>
<protein>
    <recommendedName>
        <fullName evidence="9">ATP-dependent dethiobiotin synthetase BioD</fullName>
        <ecNumber evidence="9">6.3.3.3</ecNumber>
    </recommendedName>
    <alternativeName>
        <fullName evidence="9">DTB synthetase</fullName>
        <shortName evidence="9">DTBS</shortName>
    </alternativeName>
    <alternativeName>
        <fullName evidence="9">Dethiobiotin synthase</fullName>
    </alternativeName>
</protein>
<comment type="catalytic activity">
    <reaction evidence="9">
        <text>(7R,8S)-7,8-diammoniononanoate + CO2 + ATP = (4R,5S)-dethiobiotin + ADP + phosphate + 3 H(+)</text>
        <dbReference type="Rhea" id="RHEA:15805"/>
        <dbReference type="ChEBI" id="CHEBI:15378"/>
        <dbReference type="ChEBI" id="CHEBI:16526"/>
        <dbReference type="ChEBI" id="CHEBI:30616"/>
        <dbReference type="ChEBI" id="CHEBI:43474"/>
        <dbReference type="ChEBI" id="CHEBI:149469"/>
        <dbReference type="ChEBI" id="CHEBI:149473"/>
        <dbReference type="ChEBI" id="CHEBI:456216"/>
        <dbReference type="EC" id="6.3.3.3"/>
    </reaction>
</comment>
<dbReference type="GO" id="GO:0004141">
    <property type="term" value="F:dethiobiotin synthase activity"/>
    <property type="evidence" value="ECO:0007669"/>
    <property type="project" value="UniProtKB-UniRule"/>
</dbReference>